<evidence type="ECO:0000313" key="2">
    <source>
        <dbReference type="EMBL" id="JAG10910.1"/>
    </source>
</evidence>
<gene>
    <name evidence="2" type="primary">myoG_2</name>
    <name evidence="2" type="ORF">CM83_100327</name>
</gene>
<feature type="region of interest" description="Disordered" evidence="1">
    <location>
        <begin position="55"/>
        <end position="101"/>
    </location>
</feature>
<feature type="compositionally biased region" description="Low complexity" evidence="1">
    <location>
        <begin position="77"/>
        <end position="101"/>
    </location>
</feature>
<name>A0A0A9X1C8_LYGHE</name>
<protein>
    <submittedName>
        <fullName evidence="2">Myosin-G heavy chain</fullName>
    </submittedName>
</protein>
<sequence>SFCTLLDFQEVTKLRHMRPISALNSTTSTSVQNSSNNALRMTPGASEVKRLFTSTTSHHSIHPAKTRSSVMRVGLGNNRSNSNSSNMSNSSNSSNSNKLKINLHSNSGATVTSVVTNNKHTPTAL</sequence>
<reference evidence="2" key="2">
    <citation type="submission" date="2014-07" db="EMBL/GenBank/DDBJ databases">
        <authorList>
            <person name="Hull J."/>
        </authorList>
    </citation>
    <scope>NUCLEOTIDE SEQUENCE</scope>
</reference>
<dbReference type="AlphaFoldDB" id="A0A0A9X1C8"/>
<feature type="non-terminal residue" evidence="2">
    <location>
        <position position="1"/>
    </location>
</feature>
<accession>A0A0A9X1C8</accession>
<organism evidence="2">
    <name type="scientific">Lygus hesperus</name>
    <name type="common">Western plant bug</name>
    <dbReference type="NCBI Taxonomy" id="30085"/>
    <lineage>
        <taxon>Eukaryota</taxon>
        <taxon>Metazoa</taxon>
        <taxon>Ecdysozoa</taxon>
        <taxon>Arthropoda</taxon>
        <taxon>Hexapoda</taxon>
        <taxon>Insecta</taxon>
        <taxon>Pterygota</taxon>
        <taxon>Neoptera</taxon>
        <taxon>Paraneoptera</taxon>
        <taxon>Hemiptera</taxon>
        <taxon>Heteroptera</taxon>
        <taxon>Panheteroptera</taxon>
        <taxon>Cimicomorpha</taxon>
        <taxon>Miridae</taxon>
        <taxon>Mirini</taxon>
        <taxon>Lygus</taxon>
    </lineage>
</organism>
<evidence type="ECO:0000256" key="1">
    <source>
        <dbReference type="SAM" id="MobiDB-lite"/>
    </source>
</evidence>
<reference evidence="2" key="1">
    <citation type="journal article" date="2014" name="PLoS ONE">
        <title>Transcriptome-Based Identification of ABC Transporters in the Western Tarnished Plant Bug Lygus hesperus.</title>
        <authorList>
            <person name="Hull J.J."/>
            <person name="Chaney K."/>
            <person name="Geib S.M."/>
            <person name="Fabrick J.A."/>
            <person name="Brent C.S."/>
            <person name="Walsh D."/>
            <person name="Lavine L.C."/>
        </authorList>
    </citation>
    <scope>NUCLEOTIDE SEQUENCE</scope>
</reference>
<proteinExistence type="predicted"/>
<dbReference type="EMBL" id="GBHO01032694">
    <property type="protein sequence ID" value="JAG10910.1"/>
    <property type="molecule type" value="Transcribed_RNA"/>
</dbReference>